<feature type="region of interest" description="Disordered" evidence="1">
    <location>
        <begin position="246"/>
        <end position="292"/>
    </location>
</feature>
<feature type="compositionally biased region" description="Low complexity" evidence="1">
    <location>
        <begin position="315"/>
        <end position="338"/>
    </location>
</feature>
<evidence type="ECO:0000256" key="1">
    <source>
        <dbReference type="SAM" id="MobiDB-lite"/>
    </source>
</evidence>
<gene>
    <name evidence="2" type="ORF">IW261DRAFT_1425311</name>
</gene>
<feature type="compositionally biased region" description="Polar residues" evidence="1">
    <location>
        <begin position="276"/>
        <end position="292"/>
    </location>
</feature>
<dbReference type="EMBL" id="JAUEPR010000052">
    <property type="protein sequence ID" value="KAK0471330.1"/>
    <property type="molecule type" value="Genomic_DNA"/>
</dbReference>
<name>A0AA39UA99_9AGAR</name>
<feature type="compositionally biased region" description="Low complexity" evidence="1">
    <location>
        <begin position="246"/>
        <end position="262"/>
    </location>
</feature>
<feature type="region of interest" description="Disordered" evidence="1">
    <location>
        <begin position="309"/>
        <end position="368"/>
    </location>
</feature>
<protein>
    <submittedName>
        <fullName evidence="2">Uncharacterized protein</fullName>
    </submittedName>
</protein>
<evidence type="ECO:0000313" key="3">
    <source>
        <dbReference type="Proteomes" id="UP001175227"/>
    </source>
</evidence>
<comment type="caution">
    <text evidence="2">The sequence shown here is derived from an EMBL/GenBank/DDBJ whole genome shotgun (WGS) entry which is preliminary data.</text>
</comment>
<organism evidence="2 3">
    <name type="scientific">Armillaria novae-zelandiae</name>
    <dbReference type="NCBI Taxonomy" id="153914"/>
    <lineage>
        <taxon>Eukaryota</taxon>
        <taxon>Fungi</taxon>
        <taxon>Dikarya</taxon>
        <taxon>Basidiomycota</taxon>
        <taxon>Agaricomycotina</taxon>
        <taxon>Agaricomycetes</taxon>
        <taxon>Agaricomycetidae</taxon>
        <taxon>Agaricales</taxon>
        <taxon>Marasmiineae</taxon>
        <taxon>Physalacriaceae</taxon>
        <taxon>Armillaria</taxon>
    </lineage>
</organism>
<dbReference type="Proteomes" id="UP001175227">
    <property type="component" value="Unassembled WGS sequence"/>
</dbReference>
<feature type="compositionally biased region" description="Low complexity" evidence="1">
    <location>
        <begin position="351"/>
        <end position="368"/>
    </location>
</feature>
<keyword evidence="3" id="KW-1185">Reference proteome</keyword>
<reference evidence="2" key="1">
    <citation type="submission" date="2023-06" db="EMBL/GenBank/DDBJ databases">
        <authorList>
            <consortium name="Lawrence Berkeley National Laboratory"/>
            <person name="Ahrendt S."/>
            <person name="Sahu N."/>
            <person name="Indic B."/>
            <person name="Wong-Bajracharya J."/>
            <person name="Merenyi Z."/>
            <person name="Ke H.-M."/>
            <person name="Monk M."/>
            <person name="Kocsube S."/>
            <person name="Drula E."/>
            <person name="Lipzen A."/>
            <person name="Balint B."/>
            <person name="Henrissat B."/>
            <person name="Andreopoulos B."/>
            <person name="Martin F.M."/>
            <person name="Harder C.B."/>
            <person name="Rigling D."/>
            <person name="Ford K.L."/>
            <person name="Foster G.D."/>
            <person name="Pangilinan J."/>
            <person name="Papanicolaou A."/>
            <person name="Barry K."/>
            <person name="LaButti K."/>
            <person name="Viragh M."/>
            <person name="Koriabine M."/>
            <person name="Yan M."/>
            <person name="Riley R."/>
            <person name="Champramary S."/>
            <person name="Plett K.L."/>
            <person name="Tsai I.J."/>
            <person name="Slot J."/>
            <person name="Sipos G."/>
            <person name="Plett J."/>
            <person name="Nagy L.G."/>
            <person name="Grigoriev I.V."/>
        </authorList>
    </citation>
    <scope>NUCLEOTIDE SEQUENCE</scope>
    <source>
        <strain evidence="2">ICMP 16352</strain>
    </source>
</reference>
<evidence type="ECO:0000313" key="2">
    <source>
        <dbReference type="EMBL" id="KAK0471330.1"/>
    </source>
</evidence>
<sequence>MSSVSAGTSKDQLIVIVYALTSLVITLQNISDGSPDDESDTNFTTTLPWENAHLIDWLGVCVFFAGVDITELTNAAQSGRLAAAERRLLKSEWRYKLHRRGSSWSRYEQAVCIRKPRFTSSMLVLKPRSFESWEHRVSTLHSATLEYLGSAEARRTDGWTKVNQSWVNFDDISVSGSLATTPSLRQIAADAAIKGTSLDLPFGDKSLLSLNSFNGAYLYLHRTITIDLSGPPTVVSGTKVGTFVAPAPSAAPSHHSSSRSRALTPPSHVSSAAYRHSSSMAPSTVLPSDSASQVGGSVLGSVKAPSIVPVPAPPIHHSSSHISRSLSRSMSAAPASVPAPIPSHVSRNVQSLASSHSSSYSRPLSTLSSGNSSASSGYSVIHAKPNQTVIVPLAHGGCVIVPPKGKRVRVSQRNPLLDW</sequence>
<accession>A0AA39UA99</accession>
<proteinExistence type="predicted"/>
<dbReference type="AlphaFoldDB" id="A0AA39UA99"/>